<dbReference type="EMBL" id="OX596090">
    <property type="protein sequence ID" value="CAI9711168.1"/>
    <property type="molecule type" value="Genomic_DNA"/>
</dbReference>
<dbReference type="Proteomes" id="UP001162501">
    <property type="component" value="Chromosome 6"/>
</dbReference>
<name>A0ACB0FF89_RANTA</name>
<gene>
    <name evidence="1" type="ORF">MRATA1EN3_LOCUS22381</name>
</gene>
<evidence type="ECO:0000313" key="2">
    <source>
        <dbReference type="Proteomes" id="UP001162501"/>
    </source>
</evidence>
<organism evidence="1 2">
    <name type="scientific">Rangifer tarandus platyrhynchus</name>
    <name type="common">Svalbard reindeer</name>
    <dbReference type="NCBI Taxonomy" id="3082113"/>
    <lineage>
        <taxon>Eukaryota</taxon>
        <taxon>Metazoa</taxon>
        <taxon>Chordata</taxon>
        <taxon>Craniata</taxon>
        <taxon>Vertebrata</taxon>
        <taxon>Euteleostomi</taxon>
        <taxon>Mammalia</taxon>
        <taxon>Eutheria</taxon>
        <taxon>Laurasiatheria</taxon>
        <taxon>Artiodactyla</taxon>
        <taxon>Ruminantia</taxon>
        <taxon>Pecora</taxon>
        <taxon>Cervidae</taxon>
        <taxon>Odocoileinae</taxon>
        <taxon>Rangifer</taxon>
    </lineage>
</organism>
<accession>A0ACB0FF89</accession>
<proteinExistence type="predicted"/>
<sequence>MEALGAQEAQQQPLPPRRLDAAGEHPLPLGGTRGRSREAHMASCAGEEGVPPAIPPLRPSDQFHLFVSYSSVDAVWTHGLTGRLEAELPGLRVCLHERDFTPGRNVLENMAGCIQQSQKVLLVLSEDFVQSRWCLLEADLSLVGSCLERKPVLPVLLRPCRVPLHLSHLTYLEATDGRFYQKLVQLLCTPNQRLARPLALRSAPTLYSGKALLTLDCINRDSLPSWKVGSFSTLAVPDPLKEVLEDPELYKRAVGILNGVRSPRCLLRYLGCRVVLAIVLLLLSAASLFLPFIFGAWQNQPFQRFLVISANVFFGPFFMILSVNTLCWFRRSSKRTLRELACRVGEANLLLAPHSVLMGCETKNKLYFVYVLLGDCQRAFLGAPEGEAAFQEAILRFASSYACCLAHGHFPQWEEAAGGSGHLEVGLCFCHALTPEASFLSAEPAPPRESSLGVGTAGRHLRALDERRGPIALRTPSERDSGWGPRGSYTPGQDRGDVQWISVSALALAYRSSGEQLASKSSAGQLLLPSGSQLSRAGCGDGEGSAKPRVACRHPFDEASRVDLAPPNPAQAGDPEALPPTGSQAGAPVPPARPCRDTPPCLIVPCGLLNCKAALRLHGSPRS</sequence>
<protein>
    <submittedName>
        <fullName evidence="1">Uncharacterized protein</fullName>
    </submittedName>
</protein>
<reference evidence="1" key="1">
    <citation type="submission" date="2023-05" db="EMBL/GenBank/DDBJ databases">
        <authorList>
            <consortium name="ELIXIR-Norway"/>
        </authorList>
    </citation>
    <scope>NUCLEOTIDE SEQUENCE</scope>
</reference>
<evidence type="ECO:0000313" key="1">
    <source>
        <dbReference type="EMBL" id="CAI9711168.1"/>
    </source>
</evidence>